<dbReference type="PATRIC" id="fig|859350.6.peg.1932"/>
<dbReference type="Proteomes" id="UP000003423">
    <property type="component" value="Unassembled WGS sequence"/>
</dbReference>
<accession>I3CZX3</accession>
<protein>
    <submittedName>
        <fullName evidence="3">DNA sulfur modification protein DndD</fullName>
    </submittedName>
</protein>
<evidence type="ECO:0000256" key="1">
    <source>
        <dbReference type="ARBA" id="ARBA00023054"/>
    </source>
</evidence>
<evidence type="ECO:0000313" key="4">
    <source>
        <dbReference type="Proteomes" id="UP000003423"/>
    </source>
</evidence>
<dbReference type="AlphaFoldDB" id="I3CZX3"/>
<dbReference type="InterPro" id="IPR027417">
    <property type="entry name" value="P-loop_NTPase"/>
</dbReference>
<dbReference type="PANTHER" id="PTHR32114:SF2">
    <property type="entry name" value="ABC TRANSPORTER ABCH.3"/>
    <property type="match status" value="1"/>
</dbReference>
<dbReference type="RefSeq" id="WP_008301612.1">
    <property type="nucleotide sequence ID" value="NZ_AEXL02000161.1"/>
</dbReference>
<sequence length="737" mass="85103">MIINKITITDFGVYGGKNEFDFKTTPEKTVILCGGKNGAGKTTLFESIMLCFYGKDFDDSGREKEYNDKILRSFHRNLSEHTVCEESSISIEFDISFDGKIQEYQITRTWQNNEGKIDEFLSVKKSDAKSNNFQELDVSIPNAKSWKDQHRFEEMDSIDKSDWQQFINQLIPRGIAKLFFFDGEKIQSIADDNNENKYIQSSFDTLLGLDIVHQLQKDLGHFLSTISKTQIKSSPTPKQKGRNSTLEQLLNNAPNELDAYLKFYTRDQLLSELSIEDLEPLLSTHEKLEKDIQEKDTICKKLKMTLTNVQNELLLTKEKFQKIGGGYYKKHEDMEQTKENISSKIAVTEKEIRDLCSTELPFCLISKQMQEIKNQLESDQKIIHLNYEQEIIEKQCNKISSVLNSESFLPEISQDFKKSIDAELVKILKNELKNNDSIQSTFFNLSQLQMEQILTLIENAKTSTIDRIHELTNSYNVQKNALEKIDLVRKIRPDVDEIKSIMDEMENTTTKKGKLETELDELELKLSQRKTQLGILNARIRSCLNLKKDHDKSTSSEKIAYSVLEVLDDYSQLLRKEKITTLEENVLKGLGILLHKKDFVHKVTIDKYTFEVTLYNAKGDEITKNMLSKGELQIYATALVWGLAKTSGRTLPFMIDTPLARLDVEHREKLVESFFPRTSQQTIILSTNSEIDFEYYKKLEPFISKSYVIEYDDSKGKTRIRDGYFGKNEGEMAVEVL</sequence>
<comment type="caution">
    <text evidence="3">The sequence shown here is derived from an EMBL/GenBank/DDBJ whole genome shotgun (WGS) entry which is preliminary data.</text>
</comment>
<dbReference type="OrthoDB" id="25344at2157"/>
<dbReference type="NCBIfam" id="TIGR03185">
    <property type="entry name" value="DNA_S_dndD"/>
    <property type="match status" value="1"/>
</dbReference>
<proteinExistence type="predicted"/>
<evidence type="ECO:0000256" key="2">
    <source>
        <dbReference type="SAM" id="Coils"/>
    </source>
</evidence>
<keyword evidence="4" id="KW-1185">Reference proteome</keyword>
<dbReference type="EMBL" id="AEXL02000161">
    <property type="protein sequence ID" value="EIJ65016.1"/>
    <property type="molecule type" value="Genomic_DNA"/>
</dbReference>
<dbReference type="PANTHER" id="PTHR32114">
    <property type="entry name" value="ABC TRANSPORTER ABCH.3"/>
    <property type="match status" value="1"/>
</dbReference>
<name>I3CZX3_9ARCH</name>
<evidence type="ECO:0000313" key="3">
    <source>
        <dbReference type="EMBL" id="EIJ65016.1"/>
    </source>
</evidence>
<dbReference type="Gene3D" id="3.40.50.300">
    <property type="entry name" value="P-loop containing nucleotide triphosphate hydrolases"/>
    <property type="match status" value="2"/>
</dbReference>
<feature type="coiled-coil region" evidence="2">
    <location>
        <begin position="498"/>
        <end position="532"/>
    </location>
</feature>
<organism evidence="3 4">
    <name type="scientific">Candidatus Nitrosopumilus salarius BD31</name>
    <dbReference type="NCBI Taxonomy" id="859350"/>
    <lineage>
        <taxon>Archaea</taxon>
        <taxon>Nitrososphaerota</taxon>
        <taxon>Nitrososphaeria</taxon>
        <taxon>Nitrosopumilales</taxon>
        <taxon>Nitrosopumilaceae</taxon>
        <taxon>Nitrosopumilus</taxon>
    </lineage>
</organism>
<gene>
    <name evidence="3" type="primary">dndD</name>
    <name evidence="3" type="ORF">BD31_I0796</name>
</gene>
<dbReference type="SUPFAM" id="SSF52540">
    <property type="entry name" value="P-loop containing nucleoside triphosphate hydrolases"/>
    <property type="match status" value="1"/>
</dbReference>
<dbReference type="InterPro" id="IPR017599">
    <property type="entry name" value="DNA_S_DndD"/>
</dbReference>
<reference evidence="3 4" key="1">
    <citation type="journal article" date="2012" name="J. Bacteriol.">
        <title>Genome sequence of "Candidatus Nitrosopumilus salaria" BD31, an ammonia-oxidizing archaeon from the San Francisco Bay estuary.</title>
        <authorList>
            <person name="Mosier A.C."/>
            <person name="Allen E.E."/>
            <person name="Kim M."/>
            <person name="Ferriera S."/>
            <person name="Francis C.A."/>
        </authorList>
    </citation>
    <scope>NUCLEOTIDE SEQUENCE [LARGE SCALE GENOMIC DNA]</scope>
    <source>
        <strain evidence="3 4">BD31</strain>
    </source>
</reference>
<keyword evidence="1 2" id="KW-0175">Coiled coil</keyword>